<dbReference type="EMBL" id="JBHSLW010000031">
    <property type="protein sequence ID" value="MFC5421639.1"/>
    <property type="molecule type" value="Genomic_DNA"/>
</dbReference>
<evidence type="ECO:0000256" key="5">
    <source>
        <dbReference type="SAM" id="MobiDB-lite"/>
    </source>
</evidence>
<evidence type="ECO:0000256" key="1">
    <source>
        <dbReference type="ARBA" id="ARBA00023015"/>
    </source>
</evidence>
<dbReference type="SUPFAM" id="SSF46785">
    <property type="entry name" value="Winged helix' DNA-binding domain"/>
    <property type="match status" value="1"/>
</dbReference>
<feature type="domain" description="IclR-ED" evidence="7">
    <location>
        <begin position="86"/>
        <end position="270"/>
    </location>
</feature>
<keyword evidence="4" id="KW-0175">Coiled coil</keyword>
<sequence>MDPNAIEEMQPEALSTPDLSGSQSVDRALRLLALVGRESASGLPLSEIVEESGLNKPTVRRLLLALMRAGLVEQEARTRRYHLGEEAFVLGLLCGQRHGLLDLAMPSLRALSDTTQDTSFFSIRRDRFVICLHREEGTWPVRTHALQAGDQHPLGVGAGSLAMLALMPDAEATAMIEANGAILAARYPAYSPAQLIADIALARAQGYALNPGRIVTNSWGIGVGVRYPDGRIAGALSIAAIETRMQKQRQEELAALLRHEARQVEARIAAMLDRRQARPAQDEIRTAETTP</sequence>
<dbReference type="InterPro" id="IPR014757">
    <property type="entry name" value="Tscrpt_reg_IclR_C"/>
</dbReference>
<organism evidence="8 9">
    <name type="scientific">Bosea eneae</name>
    <dbReference type="NCBI Taxonomy" id="151454"/>
    <lineage>
        <taxon>Bacteria</taxon>
        <taxon>Pseudomonadati</taxon>
        <taxon>Pseudomonadota</taxon>
        <taxon>Alphaproteobacteria</taxon>
        <taxon>Hyphomicrobiales</taxon>
        <taxon>Boseaceae</taxon>
        <taxon>Bosea</taxon>
    </lineage>
</organism>
<gene>
    <name evidence="8" type="ORF">ACFPOB_18950</name>
</gene>
<protein>
    <submittedName>
        <fullName evidence="8">IclR family transcriptional regulator</fullName>
    </submittedName>
</protein>
<dbReference type="RefSeq" id="WP_377799922.1">
    <property type="nucleotide sequence ID" value="NZ_JBHSLW010000031.1"/>
</dbReference>
<dbReference type="SUPFAM" id="SSF55781">
    <property type="entry name" value="GAF domain-like"/>
    <property type="match status" value="1"/>
</dbReference>
<dbReference type="Pfam" id="PF01614">
    <property type="entry name" value="IclR_C"/>
    <property type="match status" value="1"/>
</dbReference>
<proteinExistence type="predicted"/>
<evidence type="ECO:0000313" key="8">
    <source>
        <dbReference type="EMBL" id="MFC5421639.1"/>
    </source>
</evidence>
<keyword evidence="3" id="KW-0804">Transcription</keyword>
<accession>A0ABW0IWG8</accession>
<dbReference type="InterPro" id="IPR036388">
    <property type="entry name" value="WH-like_DNA-bd_sf"/>
</dbReference>
<keyword evidence="2" id="KW-0238">DNA-binding</keyword>
<dbReference type="PANTHER" id="PTHR30136">
    <property type="entry name" value="HELIX-TURN-HELIX TRANSCRIPTIONAL REGULATOR, ICLR FAMILY"/>
    <property type="match status" value="1"/>
</dbReference>
<dbReference type="Gene3D" id="3.30.450.40">
    <property type="match status" value="1"/>
</dbReference>
<comment type="caution">
    <text evidence="8">The sequence shown here is derived from an EMBL/GenBank/DDBJ whole genome shotgun (WGS) entry which is preliminary data.</text>
</comment>
<dbReference type="SMART" id="SM00346">
    <property type="entry name" value="HTH_ICLR"/>
    <property type="match status" value="1"/>
</dbReference>
<feature type="region of interest" description="Disordered" evidence="5">
    <location>
        <begin position="1"/>
        <end position="21"/>
    </location>
</feature>
<reference evidence="9" key="1">
    <citation type="journal article" date="2019" name="Int. J. Syst. Evol. Microbiol.">
        <title>The Global Catalogue of Microorganisms (GCM) 10K type strain sequencing project: providing services to taxonomists for standard genome sequencing and annotation.</title>
        <authorList>
            <consortium name="The Broad Institute Genomics Platform"/>
            <consortium name="The Broad Institute Genome Sequencing Center for Infectious Disease"/>
            <person name="Wu L."/>
            <person name="Ma J."/>
        </authorList>
    </citation>
    <scope>NUCLEOTIDE SEQUENCE [LARGE SCALE GENOMIC DNA]</scope>
    <source>
        <strain evidence="9">NCAIM B.01391</strain>
    </source>
</reference>
<dbReference type="Pfam" id="PF09339">
    <property type="entry name" value="HTH_IclR"/>
    <property type="match status" value="1"/>
</dbReference>
<feature type="domain" description="HTH iclR-type" evidence="6">
    <location>
        <begin position="22"/>
        <end position="85"/>
    </location>
</feature>
<dbReference type="InterPro" id="IPR036390">
    <property type="entry name" value="WH_DNA-bd_sf"/>
</dbReference>
<evidence type="ECO:0000259" key="7">
    <source>
        <dbReference type="PROSITE" id="PS51078"/>
    </source>
</evidence>
<dbReference type="CDD" id="cd00090">
    <property type="entry name" value="HTH_ARSR"/>
    <property type="match status" value="1"/>
</dbReference>
<evidence type="ECO:0000256" key="4">
    <source>
        <dbReference type="SAM" id="Coils"/>
    </source>
</evidence>
<keyword evidence="9" id="KW-1185">Reference proteome</keyword>
<dbReference type="PROSITE" id="PS51078">
    <property type="entry name" value="ICLR_ED"/>
    <property type="match status" value="1"/>
</dbReference>
<keyword evidence="1" id="KW-0805">Transcription regulation</keyword>
<evidence type="ECO:0000259" key="6">
    <source>
        <dbReference type="PROSITE" id="PS51077"/>
    </source>
</evidence>
<dbReference type="InterPro" id="IPR050707">
    <property type="entry name" value="HTH_MetabolicPath_Reg"/>
</dbReference>
<dbReference type="Gene3D" id="1.10.10.10">
    <property type="entry name" value="Winged helix-like DNA-binding domain superfamily/Winged helix DNA-binding domain"/>
    <property type="match status" value="1"/>
</dbReference>
<dbReference type="InterPro" id="IPR029016">
    <property type="entry name" value="GAF-like_dom_sf"/>
</dbReference>
<dbReference type="PANTHER" id="PTHR30136:SF39">
    <property type="entry name" value="TRANSCRIPTIONAL REGULATORY PROTEIN"/>
    <property type="match status" value="1"/>
</dbReference>
<dbReference type="Proteomes" id="UP001596053">
    <property type="component" value="Unassembled WGS sequence"/>
</dbReference>
<evidence type="ECO:0000313" key="9">
    <source>
        <dbReference type="Proteomes" id="UP001596053"/>
    </source>
</evidence>
<name>A0ABW0IWG8_9HYPH</name>
<evidence type="ECO:0000256" key="2">
    <source>
        <dbReference type="ARBA" id="ARBA00023125"/>
    </source>
</evidence>
<feature type="coiled-coil region" evidence="4">
    <location>
        <begin position="247"/>
        <end position="274"/>
    </location>
</feature>
<evidence type="ECO:0000256" key="3">
    <source>
        <dbReference type="ARBA" id="ARBA00023163"/>
    </source>
</evidence>
<dbReference type="InterPro" id="IPR005471">
    <property type="entry name" value="Tscrpt_reg_IclR_N"/>
</dbReference>
<dbReference type="PROSITE" id="PS51077">
    <property type="entry name" value="HTH_ICLR"/>
    <property type="match status" value="1"/>
</dbReference>
<dbReference type="InterPro" id="IPR011991">
    <property type="entry name" value="ArsR-like_HTH"/>
</dbReference>